<gene>
    <name evidence="8" type="primary">ylo-1</name>
    <name evidence="8" type="ORF">LOCC1_G000165</name>
</gene>
<dbReference type="PIRSF" id="PIRSF036492">
    <property type="entry name" value="ALDH"/>
    <property type="match status" value="1"/>
</dbReference>
<dbReference type="InterPro" id="IPR016161">
    <property type="entry name" value="Ald_DH/histidinol_DH"/>
</dbReference>
<reference evidence="8 9" key="1">
    <citation type="submission" date="2018-05" db="EMBL/GenBank/DDBJ databases">
        <title>Genome sequencing and assembly of the regulated plant pathogen Lachnellula willkommii and related sister species for the development of diagnostic species identification markers.</title>
        <authorList>
            <person name="Giroux E."/>
            <person name="Bilodeau G."/>
        </authorList>
    </citation>
    <scope>NUCLEOTIDE SEQUENCE [LARGE SCALE GENOMIC DNA]</scope>
    <source>
        <strain evidence="8 9">CBS 160.35</strain>
    </source>
</reference>
<evidence type="ECO:0000256" key="2">
    <source>
        <dbReference type="ARBA" id="ARBA00022746"/>
    </source>
</evidence>
<dbReference type="SUPFAM" id="SSF53720">
    <property type="entry name" value="ALDH-like"/>
    <property type="match status" value="1"/>
</dbReference>
<proteinExistence type="inferred from homology"/>
<protein>
    <recommendedName>
        <fullName evidence="5">Aldehyde dehydrogenase</fullName>
    </recommendedName>
</protein>
<dbReference type="EMBL" id="QGMI01000002">
    <property type="protein sequence ID" value="TVY50014.1"/>
    <property type="molecule type" value="Genomic_DNA"/>
</dbReference>
<feature type="active site" evidence="6">
    <location>
        <position position="223"/>
    </location>
</feature>
<dbReference type="GO" id="GO:0004029">
    <property type="term" value="F:aldehyde dehydrogenase (NAD+) activity"/>
    <property type="evidence" value="ECO:0007669"/>
    <property type="project" value="TreeGrafter"/>
</dbReference>
<dbReference type="FunFam" id="3.40.309.10:FF:000025">
    <property type="entry name" value="Aldehyde dehydrogenase"/>
    <property type="match status" value="1"/>
</dbReference>
<evidence type="ECO:0000313" key="8">
    <source>
        <dbReference type="EMBL" id="TVY50014.1"/>
    </source>
</evidence>
<comment type="caution">
    <text evidence="8">The sequence shown here is derived from an EMBL/GenBank/DDBJ whole genome shotgun (WGS) entry which is preliminary data.</text>
</comment>
<evidence type="ECO:0000313" key="9">
    <source>
        <dbReference type="Proteomes" id="UP000443090"/>
    </source>
</evidence>
<feature type="active site" evidence="6">
    <location>
        <position position="257"/>
    </location>
</feature>
<dbReference type="AlphaFoldDB" id="A0A8H8SAN3"/>
<dbReference type="GO" id="GO:0006081">
    <property type="term" value="P:aldehyde metabolic process"/>
    <property type="evidence" value="ECO:0007669"/>
    <property type="project" value="InterPro"/>
</dbReference>
<dbReference type="GO" id="GO:0016117">
    <property type="term" value="P:carotenoid biosynthetic process"/>
    <property type="evidence" value="ECO:0007669"/>
    <property type="project" value="UniProtKB-KW"/>
</dbReference>
<dbReference type="Gene3D" id="3.40.605.10">
    <property type="entry name" value="Aldehyde Dehydrogenase, Chain A, domain 1"/>
    <property type="match status" value="1"/>
</dbReference>
<dbReference type="GO" id="GO:0005737">
    <property type="term" value="C:cytoplasm"/>
    <property type="evidence" value="ECO:0007669"/>
    <property type="project" value="TreeGrafter"/>
</dbReference>
<keyword evidence="4" id="KW-0520">NAD</keyword>
<dbReference type="CDD" id="cd07135">
    <property type="entry name" value="ALDH_F14-YMR110C"/>
    <property type="match status" value="1"/>
</dbReference>
<evidence type="ECO:0000259" key="7">
    <source>
        <dbReference type="Pfam" id="PF00171"/>
    </source>
</evidence>
<dbReference type="InterPro" id="IPR016162">
    <property type="entry name" value="Ald_DH_N"/>
</dbReference>
<evidence type="ECO:0000256" key="1">
    <source>
        <dbReference type="ARBA" id="ARBA00009986"/>
    </source>
</evidence>
<dbReference type="Pfam" id="PF00171">
    <property type="entry name" value="Aldedh"/>
    <property type="match status" value="1"/>
</dbReference>
<keyword evidence="2" id="KW-0125">Carotenoid biosynthesis</keyword>
<dbReference type="InterPro" id="IPR015590">
    <property type="entry name" value="Aldehyde_DH_dom"/>
</dbReference>
<dbReference type="InterPro" id="IPR016163">
    <property type="entry name" value="Ald_DH_C"/>
</dbReference>
<dbReference type="OrthoDB" id="440325at2759"/>
<accession>A0A8H8SAN3</accession>
<sequence length="536" mass="58863">MALVIAPFEATAVESIPSIVNLCKTTFRTQKSKPIAYRILQLRKLYWGIHDNLEALTEACKKDLGKPSFETGISETDWCMNDIIFVTQNLEKWAKDESAPDIDLANKLFSPRIKKEPLGTVLVIGAYNFPIQLSVGPLIGAIAAGCTAVLKPSEVSPATAMVLKKIVEEYLDPNACAVVNGGIPETTALLNEKWDKIFYTGNANVGTIIAKKAAETLTPVCLELGGRNPAFVTNNADARLAARRMLWGKLHNAGQVCISQNYIMVEKDILPAFIEQLKVAIKEFYPQGQRNSEDYARIVNKRHFQRIKKMVDDSDGKILIGGEMDESDNFIEITVVLVQDQNDSMIVDESFGPLMPLLAVDNIEEAIRTANAVHSTPLGLYAFGSKAETTKILNEVTSGGASINDAFYHGSIPTLAFGGVGDSGQGAYRGKASFDTFTHRRSITTTPGWMEKLLDIRYPPYAGKLAKFRKMNGKKPNFDRNGKEIKGLGYWVGFVFTLGGPSFKAGLMRWALVALVAFAANKYATAGRLQLPPWLR</sequence>
<keyword evidence="9" id="KW-1185">Reference proteome</keyword>
<keyword evidence="3 5" id="KW-0560">Oxidoreductase</keyword>
<dbReference type="PANTHER" id="PTHR43570">
    <property type="entry name" value="ALDEHYDE DEHYDROGENASE"/>
    <property type="match status" value="1"/>
</dbReference>
<dbReference type="PANTHER" id="PTHR43570:SF11">
    <property type="entry name" value="ALDEHYDE DEHYDROGENASE"/>
    <property type="match status" value="1"/>
</dbReference>
<evidence type="ECO:0000256" key="5">
    <source>
        <dbReference type="PIRNR" id="PIRNR036492"/>
    </source>
</evidence>
<dbReference type="Gene3D" id="3.40.309.10">
    <property type="entry name" value="Aldehyde Dehydrogenase, Chain A, domain 2"/>
    <property type="match status" value="1"/>
</dbReference>
<evidence type="ECO:0000256" key="4">
    <source>
        <dbReference type="ARBA" id="ARBA00023027"/>
    </source>
</evidence>
<organism evidence="8 9">
    <name type="scientific">Lachnellula occidentalis</name>
    <dbReference type="NCBI Taxonomy" id="215460"/>
    <lineage>
        <taxon>Eukaryota</taxon>
        <taxon>Fungi</taxon>
        <taxon>Dikarya</taxon>
        <taxon>Ascomycota</taxon>
        <taxon>Pezizomycotina</taxon>
        <taxon>Leotiomycetes</taxon>
        <taxon>Helotiales</taxon>
        <taxon>Lachnaceae</taxon>
        <taxon>Lachnellula</taxon>
    </lineage>
</organism>
<name>A0A8H8SAN3_9HELO</name>
<dbReference type="FunFam" id="3.40.605.10:FF:000004">
    <property type="entry name" value="Aldehyde dehydrogenase"/>
    <property type="match status" value="1"/>
</dbReference>
<dbReference type="Proteomes" id="UP000443090">
    <property type="component" value="Unassembled WGS sequence"/>
</dbReference>
<evidence type="ECO:0000256" key="3">
    <source>
        <dbReference type="ARBA" id="ARBA00023002"/>
    </source>
</evidence>
<feature type="domain" description="Aldehyde dehydrogenase" evidence="7">
    <location>
        <begin position="4"/>
        <end position="442"/>
    </location>
</feature>
<dbReference type="InterPro" id="IPR012394">
    <property type="entry name" value="Aldehyde_DH_NAD(P)"/>
</dbReference>
<comment type="similarity">
    <text evidence="1 5">Belongs to the aldehyde dehydrogenase family.</text>
</comment>
<evidence type="ECO:0000256" key="6">
    <source>
        <dbReference type="PIRSR" id="PIRSR036492-1"/>
    </source>
</evidence>